<sequence length="158" mass="17567">MIVDTIGNWRNYPLGPAWEKAFCFLESLSSDVATGRHTIDGTDIFAEVAEYETVPEERKPYESHREYADVQFLLRGSEWLDYAPLGTLAVLQDYDPARGDYMLHTRAGAPATRITLGNGVFSVLYPEDAHAPGVARDGVPEAVKKVVVKIRLSLLKGR</sequence>
<dbReference type="Pfam" id="PF04074">
    <property type="entry name" value="DUF386"/>
    <property type="match status" value="1"/>
</dbReference>
<dbReference type="RefSeq" id="WP_174404834.1">
    <property type="nucleotide sequence ID" value="NZ_BLVO01000013.1"/>
</dbReference>
<dbReference type="InterPro" id="IPR037012">
    <property type="entry name" value="NanQ/TabA/YiaL_sf"/>
</dbReference>
<accession>A0A7J0BIS6</accession>
<dbReference type="SUPFAM" id="SSF51197">
    <property type="entry name" value="Clavaminate synthase-like"/>
    <property type="match status" value="1"/>
</dbReference>
<dbReference type="EMBL" id="BLVO01000013">
    <property type="protein sequence ID" value="GFM33151.1"/>
    <property type="molecule type" value="Genomic_DNA"/>
</dbReference>
<keyword evidence="2" id="KW-1185">Reference proteome</keyword>
<dbReference type="PANTHER" id="PTHR34986">
    <property type="entry name" value="EVOLVED BETA-GALACTOSIDASE SUBUNIT BETA"/>
    <property type="match status" value="1"/>
</dbReference>
<dbReference type="InterPro" id="IPR004375">
    <property type="entry name" value="NanQ/TabA/YiaL"/>
</dbReference>
<dbReference type="GO" id="GO:0005829">
    <property type="term" value="C:cytosol"/>
    <property type="evidence" value="ECO:0007669"/>
    <property type="project" value="TreeGrafter"/>
</dbReference>
<evidence type="ECO:0000313" key="2">
    <source>
        <dbReference type="Proteomes" id="UP000503840"/>
    </source>
</evidence>
<evidence type="ECO:0008006" key="3">
    <source>
        <dbReference type="Google" id="ProtNLM"/>
    </source>
</evidence>
<dbReference type="NCBIfam" id="TIGR00022">
    <property type="entry name" value="YhcH/YjgK/YiaL family protein"/>
    <property type="match status" value="1"/>
</dbReference>
<name>A0A7J0BIS6_9BACT</name>
<dbReference type="Proteomes" id="UP000503840">
    <property type="component" value="Unassembled WGS sequence"/>
</dbReference>
<gene>
    <name evidence="1" type="ORF">DSM101010T_15160</name>
</gene>
<dbReference type="AlphaFoldDB" id="A0A7J0BIS6"/>
<protein>
    <recommendedName>
        <fullName evidence="3">YhcH/YjgK/YiaL family protein</fullName>
    </recommendedName>
</protein>
<reference evidence="1 2" key="1">
    <citation type="submission" date="2020-05" db="EMBL/GenBank/DDBJ databases">
        <title>Draft genome sequence of Desulfovibrio sp. strain HN2T.</title>
        <authorList>
            <person name="Ueno A."/>
            <person name="Tamazawa S."/>
            <person name="Tamamura S."/>
            <person name="Murakami T."/>
            <person name="Kiyama T."/>
            <person name="Inomata H."/>
            <person name="Amano Y."/>
            <person name="Miyakawa K."/>
            <person name="Tamaki H."/>
            <person name="Naganuma T."/>
            <person name="Kaneko K."/>
        </authorList>
    </citation>
    <scope>NUCLEOTIDE SEQUENCE [LARGE SCALE GENOMIC DNA]</scope>
    <source>
        <strain evidence="1 2">HN2</strain>
    </source>
</reference>
<comment type="caution">
    <text evidence="1">The sequence shown here is derived from an EMBL/GenBank/DDBJ whole genome shotgun (WGS) entry which is preliminary data.</text>
</comment>
<dbReference type="PANTHER" id="PTHR34986:SF1">
    <property type="entry name" value="PROTEIN YIAL"/>
    <property type="match status" value="1"/>
</dbReference>
<dbReference type="Gene3D" id="2.60.120.370">
    <property type="entry name" value="YhcH/YjgK/YiaL"/>
    <property type="match status" value="1"/>
</dbReference>
<evidence type="ECO:0000313" key="1">
    <source>
        <dbReference type="EMBL" id="GFM33151.1"/>
    </source>
</evidence>
<proteinExistence type="predicted"/>
<organism evidence="1 2">
    <name type="scientific">Desulfovibrio subterraneus</name>
    <dbReference type="NCBI Taxonomy" id="2718620"/>
    <lineage>
        <taxon>Bacteria</taxon>
        <taxon>Pseudomonadati</taxon>
        <taxon>Thermodesulfobacteriota</taxon>
        <taxon>Desulfovibrionia</taxon>
        <taxon>Desulfovibrionales</taxon>
        <taxon>Desulfovibrionaceae</taxon>
        <taxon>Desulfovibrio</taxon>
    </lineage>
</organism>